<reference evidence="1" key="1">
    <citation type="journal article" date="2009" name="J. Appl. Microbiol.">
        <title>Isolation and partial characterization of novel genes encoding acidic cellulases from metagenomes of buffalo rumens.</title>
        <authorList>
            <person name="Duan C.J."/>
            <person name="Xian L."/>
            <person name="Zhao G.C."/>
            <person name="Feng Y."/>
            <person name="Pang H."/>
            <person name="Bai X.-L."/>
            <person name="Tang J.L."/>
            <person name="Ma Q.-S."/>
            <person name="Feng J.X."/>
        </authorList>
    </citation>
    <scope>NUCLEOTIDE SEQUENCE</scope>
</reference>
<protein>
    <submittedName>
        <fullName evidence="1">Serine O-acetyltransferase</fullName>
    </submittedName>
</protein>
<proteinExistence type="predicted"/>
<dbReference type="InterPro" id="IPR042122">
    <property type="entry name" value="Ser_AcTrfase_N_sf"/>
</dbReference>
<dbReference type="Gene3D" id="1.10.3130.10">
    <property type="entry name" value="serine acetyltransferase, domain 1"/>
    <property type="match status" value="1"/>
</dbReference>
<name>B1PLK6_9ZZZZ</name>
<dbReference type="AlphaFoldDB" id="B1PLK6"/>
<sequence length="126" mass="14232">MNSSVIQAVDAILSDYSQGRLIDRLQMPHRPDKEVVYDLLDQLFSILYYGYYPCPGRLADDPAEGLRMTVEDAMMRMRHLVISALPGDARYASWSTAELSEEAAEITDAFFRAIPSVRALLMTDLQ</sequence>
<feature type="non-terminal residue" evidence="1">
    <location>
        <position position="126"/>
    </location>
</feature>
<accession>B1PLK6</accession>
<keyword evidence="1" id="KW-0808">Transferase</keyword>
<dbReference type="EMBL" id="EU449490">
    <property type="protein sequence ID" value="ACA61163.1"/>
    <property type="molecule type" value="Genomic_DNA"/>
</dbReference>
<organism evidence="1">
    <name type="scientific">uncultured microorganism</name>
    <dbReference type="NCBI Taxonomy" id="358574"/>
    <lineage>
        <taxon>unclassified sequences</taxon>
        <taxon>environmental samples</taxon>
    </lineage>
</organism>
<evidence type="ECO:0000313" key="1">
    <source>
        <dbReference type="EMBL" id="ACA61163.1"/>
    </source>
</evidence>
<dbReference type="GO" id="GO:0016740">
    <property type="term" value="F:transferase activity"/>
    <property type="evidence" value="ECO:0007669"/>
    <property type="project" value="UniProtKB-KW"/>
</dbReference>